<dbReference type="AlphaFoldDB" id="A0A9X0R274"/>
<dbReference type="InterPro" id="IPR019292">
    <property type="entry name" value="McrC"/>
</dbReference>
<comment type="caution">
    <text evidence="1">The sequence shown here is derived from an EMBL/GenBank/DDBJ whole genome shotgun (WGS) entry which is preliminary data.</text>
</comment>
<keyword evidence="2" id="KW-1185">Reference proteome</keyword>
<dbReference type="Proteomes" id="UP000600101">
    <property type="component" value="Unassembled WGS sequence"/>
</dbReference>
<dbReference type="Pfam" id="PF10117">
    <property type="entry name" value="McrBC"/>
    <property type="match status" value="1"/>
</dbReference>
<organism evidence="1 2">
    <name type="scientific">Siccirubricoccus deserti</name>
    <dbReference type="NCBI Taxonomy" id="2013562"/>
    <lineage>
        <taxon>Bacteria</taxon>
        <taxon>Pseudomonadati</taxon>
        <taxon>Pseudomonadota</taxon>
        <taxon>Alphaproteobacteria</taxon>
        <taxon>Acetobacterales</taxon>
        <taxon>Roseomonadaceae</taxon>
        <taxon>Siccirubricoccus</taxon>
    </lineage>
</organism>
<dbReference type="PANTHER" id="PTHR38733:SF1">
    <property type="entry name" value="TYPE IV METHYL-DIRECTED RESTRICTION ENZYME ECOKMCRBC"/>
    <property type="match status" value="1"/>
</dbReference>
<accession>A0A9X0R274</accession>
<evidence type="ECO:0000313" key="1">
    <source>
        <dbReference type="EMBL" id="MBC4018124.1"/>
    </source>
</evidence>
<gene>
    <name evidence="1" type="ORF">H7965_22775</name>
</gene>
<sequence length="419" mass="45494">MNTAVLTCREHADLLVGGAGGLTAPELDYLVRLRESGASFFAERRTGGAWTCRFAGYAGAIALPGGRTLEVLPKTVGEEPHVARAAVMRMLAETGLAPSVEGDLGQYAACPHLIEAYLRVAAQLTQDATRFGLVQSYRREHLRSPAIRGRWRIGAQLARLPERVDAHLLDADVFTADTTVNQALKAGVGWVERLTTSQPTLALCRSVLARMDVVRNLALSRATLKPILTGLTLDRRHAHLEQSLAALRLVVGGHGSAIAAGDNAPGPAWLFSSDKLFEVYIAQRMRRIATQLSIVTQGPSLSFDTARRFFMLPDVTAHEKGKPLAIFDTKWKEVRGVRDISQDDLRQIYAYARVYRTKSAMLLYPATGGKAGKIADITVQDEAKTRLAAWRIPLPETTAADGDGTLNALLADIDQPALV</sequence>
<dbReference type="RefSeq" id="WP_186772880.1">
    <property type="nucleotide sequence ID" value="NZ_JACOMF010000043.1"/>
</dbReference>
<evidence type="ECO:0008006" key="3">
    <source>
        <dbReference type="Google" id="ProtNLM"/>
    </source>
</evidence>
<name>A0A9X0R274_9PROT</name>
<dbReference type="EMBL" id="JACOMF010000043">
    <property type="protein sequence ID" value="MBC4018124.1"/>
    <property type="molecule type" value="Genomic_DNA"/>
</dbReference>
<reference evidence="1" key="1">
    <citation type="submission" date="2020-08" db="EMBL/GenBank/DDBJ databases">
        <authorList>
            <person name="Hu Y."/>
            <person name="Nguyen S.V."/>
            <person name="Li F."/>
            <person name="Fanning S."/>
        </authorList>
    </citation>
    <scope>NUCLEOTIDE SEQUENCE</scope>
    <source>
        <strain evidence="1">SYSU D8009</strain>
    </source>
</reference>
<protein>
    <recommendedName>
        <fullName evidence="3">Restriction endonuclease</fullName>
    </recommendedName>
</protein>
<proteinExistence type="predicted"/>
<dbReference type="PANTHER" id="PTHR38733">
    <property type="entry name" value="PROTEIN MCRC"/>
    <property type="match status" value="1"/>
</dbReference>
<evidence type="ECO:0000313" key="2">
    <source>
        <dbReference type="Proteomes" id="UP000600101"/>
    </source>
</evidence>